<protein>
    <submittedName>
        <fullName evidence="2">Uncharacterized protein</fullName>
    </submittedName>
</protein>
<dbReference type="AlphaFoldDB" id="A0A016W5J9"/>
<organism evidence="2 3">
    <name type="scientific">Ancylostoma ceylanicum</name>
    <dbReference type="NCBI Taxonomy" id="53326"/>
    <lineage>
        <taxon>Eukaryota</taxon>
        <taxon>Metazoa</taxon>
        <taxon>Ecdysozoa</taxon>
        <taxon>Nematoda</taxon>
        <taxon>Chromadorea</taxon>
        <taxon>Rhabditida</taxon>
        <taxon>Rhabditina</taxon>
        <taxon>Rhabditomorpha</taxon>
        <taxon>Strongyloidea</taxon>
        <taxon>Ancylostomatidae</taxon>
        <taxon>Ancylostomatinae</taxon>
        <taxon>Ancylostoma</taxon>
    </lineage>
</organism>
<gene>
    <name evidence="2" type="primary">Acey_s0001.g348</name>
    <name evidence="2" type="ORF">Y032_0001g348</name>
</gene>
<sequence>MKSRENGKGSGEKRQSKQIHELSGKEALTVNQGLAIGSRRVPKVREIEQKGPEVGWSARRRHDLGRMGAPPSRLSAPAPAHSHGALARLTCNDYATICRI</sequence>
<comment type="caution">
    <text evidence="2">The sequence shown here is derived from an EMBL/GenBank/DDBJ whole genome shotgun (WGS) entry which is preliminary data.</text>
</comment>
<evidence type="ECO:0000256" key="1">
    <source>
        <dbReference type="SAM" id="MobiDB-lite"/>
    </source>
</evidence>
<keyword evidence="3" id="KW-1185">Reference proteome</keyword>
<reference evidence="3" key="1">
    <citation type="journal article" date="2015" name="Nat. Genet.">
        <title>The genome and transcriptome of the zoonotic hookworm Ancylostoma ceylanicum identify infection-specific gene families.</title>
        <authorList>
            <person name="Schwarz E.M."/>
            <person name="Hu Y."/>
            <person name="Antoshechkin I."/>
            <person name="Miller M.M."/>
            <person name="Sternberg P.W."/>
            <person name="Aroian R.V."/>
        </authorList>
    </citation>
    <scope>NUCLEOTIDE SEQUENCE</scope>
    <source>
        <strain evidence="3">HY135</strain>
    </source>
</reference>
<proteinExistence type="predicted"/>
<dbReference type="Proteomes" id="UP000024635">
    <property type="component" value="Unassembled WGS sequence"/>
</dbReference>
<feature type="region of interest" description="Disordered" evidence="1">
    <location>
        <begin position="51"/>
        <end position="82"/>
    </location>
</feature>
<feature type="compositionally biased region" description="Low complexity" evidence="1">
    <location>
        <begin position="69"/>
        <end position="82"/>
    </location>
</feature>
<name>A0A016W5J9_9BILA</name>
<dbReference type="EMBL" id="JARK01001337">
    <property type="protein sequence ID" value="EYC34303.1"/>
    <property type="molecule type" value="Genomic_DNA"/>
</dbReference>
<evidence type="ECO:0000313" key="2">
    <source>
        <dbReference type="EMBL" id="EYC34303.1"/>
    </source>
</evidence>
<feature type="region of interest" description="Disordered" evidence="1">
    <location>
        <begin position="1"/>
        <end position="26"/>
    </location>
</feature>
<evidence type="ECO:0000313" key="3">
    <source>
        <dbReference type="Proteomes" id="UP000024635"/>
    </source>
</evidence>
<feature type="compositionally biased region" description="Basic and acidic residues" evidence="1">
    <location>
        <begin position="1"/>
        <end position="24"/>
    </location>
</feature>
<accession>A0A016W5J9</accession>